<dbReference type="SUPFAM" id="SSF56935">
    <property type="entry name" value="Porins"/>
    <property type="match status" value="1"/>
</dbReference>
<dbReference type="InterPro" id="IPR023614">
    <property type="entry name" value="Porin_dom_sf"/>
</dbReference>
<keyword evidence="7" id="KW-0406">Ion transport</keyword>
<comment type="subunit">
    <text evidence="2">Homotrimer.</text>
</comment>
<dbReference type="GO" id="GO:0006811">
    <property type="term" value="P:monoatomic ion transport"/>
    <property type="evidence" value="ECO:0007669"/>
    <property type="project" value="UniProtKB-KW"/>
</dbReference>
<keyword evidence="3" id="KW-0813">Transport</keyword>
<evidence type="ECO:0000256" key="5">
    <source>
        <dbReference type="ARBA" id="ARBA00022692"/>
    </source>
</evidence>
<dbReference type="PANTHER" id="PTHR34501">
    <property type="entry name" value="PROTEIN YDDL-RELATED"/>
    <property type="match status" value="1"/>
</dbReference>
<feature type="chain" id="PRO_5037049920" evidence="11">
    <location>
        <begin position="22"/>
        <end position="455"/>
    </location>
</feature>
<dbReference type="GO" id="GO:0046930">
    <property type="term" value="C:pore complex"/>
    <property type="evidence" value="ECO:0007669"/>
    <property type="project" value="UniProtKB-KW"/>
</dbReference>
<evidence type="ECO:0000256" key="10">
    <source>
        <dbReference type="ARBA" id="ARBA00023237"/>
    </source>
</evidence>
<dbReference type="Proteomes" id="UP000664731">
    <property type="component" value="Unassembled WGS sequence"/>
</dbReference>
<dbReference type="PANTHER" id="PTHR34501:SF9">
    <property type="entry name" value="MAJOR OUTER MEMBRANE PROTEIN P.IA"/>
    <property type="match status" value="1"/>
</dbReference>
<keyword evidence="9" id="KW-0472">Membrane</keyword>
<dbReference type="Gene3D" id="2.40.160.10">
    <property type="entry name" value="Porin"/>
    <property type="match status" value="1"/>
</dbReference>
<evidence type="ECO:0000256" key="2">
    <source>
        <dbReference type="ARBA" id="ARBA00011233"/>
    </source>
</evidence>
<keyword evidence="6 11" id="KW-0732">Signal</keyword>
<keyword evidence="8" id="KW-0626">Porin</keyword>
<evidence type="ECO:0000259" key="12">
    <source>
        <dbReference type="Pfam" id="PF13609"/>
    </source>
</evidence>
<comment type="caution">
    <text evidence="13">The sequence shown here is derived from an EMBL/GenBank/DDBJ whole genome shotgun (WGS) entry which is preliminary data.</text>
</comment>
<evidence type="ECO:0000256" key="11">
    <source>
        <dbReference type="SAM" id="SignalP"/>
    </source>
</evidence>
<proteinExistence type="predicted"/>
<dbReference type="Pfam" id="PF13609">
    <property type="entry name" value="Porin_4"/>
    <property type="match status" value="1"/>
</dbReference>
<evidence type="ECO:0000256" key="1">
    <source>
        <dbReference type="ARBA" id="ARBA00004571"/>
    </source>
</evidence>
<organism evidence="13 14">
    <name type="scientific">Comamonas denitrificans</name>
    <dbReference type="NCBI Taxonomy" id="117506"/>
    <lineage>
        <taxon>Bacteria</taxon>
        <taxon>Pseudomonadati</taxon>
        <taxon>Pseudomonadota</taxon>
        <taxon>Betaproteobacteria</taxon>
        <taxon>Burkholderiales</taxon>
        <taxon>Comamonadaceae</taxon>
        <taxon>Comamonas</taxon>
    </lineage>
</organism>
<accession>A0A939GY54</accession>
<dbReference type="EMBL" id="JAFNME010000004">
    <property type="protein sequence ID" value="MBO1248804.1"/>
    <property type="molecule type" value="Genomic_DNA"/>
</dbReference>
<dbReference type="CDD" id="cd00342">
    <property type="entry name" value="gram_neg_porins"/>
    <property type="match status" value="1"/>
</dbReference>
<protein>
    <submittedName>
        <fullName evidence="13">Porin</fullName>
    </submittedName>
</protein>
<dbReference type="GO" id="GO:0015288">
    <property type="term" value="F:porin activity"/>
    <property type="evidence" value="ECO:0007669"/>
    <property type="project" value="UniProtKB-KW"/>
</dbReference>
<comment type="subcellular location">
    <subcellularLocation>
        <location evidence="1">Cell outer membrane</location>
        <topology evidence="1">Multi-pass membrane protein</topology>
    </subcellularLocation>
</comment>
<reference evidence="13" key="1">
    <citation type="submission" date="2021-03" db="EMBL/GenBank/DDBJ databases">
        <title>Comamonas denitrificans.</title>
        <authorList>
            <person name="Finster K."/>
        </authorList>
    </citation>
    <scope>NUCLEOTIDE SEQUENCE</scope>
    <source>
        <strain evidence="13">MM2021_4</strain>
    </source>
</reference>
<evidence type="ECO:0000256" key="4">
    <source>
        <dbReference type="ARBA" id="ARBA00022452"/>
    </source>
</evidence>
<evidence type="ECO:0000313" key="13">
    <source>
        <dbReference type="EMBL" id="MBO1248804.1"/>
    </source>
</evidence>
<dbReference type="GO" id="GO:0009279">
    <property type="term" value="C:cell outer membrane"/>
    <property type="evidence" value="ECO:0007669"/>
    <property type="project" value="UniProtKB-SubCell"/>
</dbReference>
<name>A0A939GY54_9BURK</name>
<evidence type="ECO:0000256" key="6">
    <source>
        <dbReference type="ARBA" id="ARBA00022729"/>
    </source>
</evidence>
<evidence type="ECO:0000313" key="14">
    <source>
        <dbReference type="Proteomes" id="UP000664731"/>
    </source>
</evidence>
<keyword evidence="10" id="KW-0998">Cell outer membrane</keyword>
<keyword evidence="14" id="KW-1185">Reference proteome</keyword>
<evidence type="ECO:0000256" key="9">
    <source>
        <dbReference type="ARBA" id="ARBA00023136"/>
    </source>
</evidence>
<feature type="signal peptide" evidence="11">
    <location>
        <begin position="1"/>
        <end position="21"/>
    </location>
</feature>
<evidence type="ECO:0000256" key="8">
    <source>
        <dbReference type="ARBA" id="ARBA00023114"/>
    </source>
</evidence>
<keyword evidence="4" id="KW-1134">Transmembrane beta strand</keyword>
<keyword evidence="5" id="KW-0812">Transmembrane</keyword>
<feature type="domain" description="Porin" evidence="12">
    <location>
        <begin position="9"/>
        <end position="429"/>
    </location>
</feature>
<evidence type="ECO:0000256" key="3">
    <source>
        <dbReference type="ARBA" id="ARBA00022448"/>
    </source>
</evidence>
<evidence type="ECO:0000256" key="7">
    <source>
        <dbReference type="ARBA" id="ARBA00023065"/>
    </source>
</evidence>
<dbReference type="InterPro" id="IPR033900">
    <property type="entry name" value="Gram_neg_porin_domain"/>
</dbReference>
<gene>
    <name evidence="13" type="ORF">J1777_02980</name>
</gene>
<dbReference type="InterPro" id="IPR050298">
    <property type="entry name" value="Gram-neg_bact_OMP"/>
</dbReference>
<sequence length="455" mass="47889">MKMKTVVVAAMAACGMGAALAQSTPSKVELWGVVDAAVRHTTNEGADKSGLTKMIGGGMSQSRFGINVEEDLGGGSKAIAHLEHRFNADTGMKDDTAPFFQLAYVGLQGPYGRLTMGRQWNVLFDVVTSTYASFPYSPYMDAYKPELGMAAGARTNNALKYTLATPDRKWVGTLQYSFGEKNDTSSVANMALPALGAATGGQLTGGSNLNQGIFAPVGPGGALVKVNTVKGVIDGAVANAANDPNPNALKNAVEDVGMGAMKTFGGFLRYSANGLSLGAGAMRTTLPGGSDLDAYTLGGSYRTGPWYFNAGYGLNKYKAVGTGTTSGSYINYLVDRQILNKMWSGQTNGGFSGGYFENAATKRQMIKLGFGYQATKQLNLGAHFFRAKQSGSSDGSFNGNANFMIFAADYAFSKRTDAYAAIDYTKVSGGKGLILDVASQARSRTGITIGLRHRF</sequence>
<dbReference type="AlphaFoldDB" id="A0A939GY54"/>